<dbReference type="EMBL" id="CP020660">
    <property type="protein sequence ID" value="ATF09340.1"/>
    <property type="molecule type" value="Genomic_DNA"/>
</dbReference>
<gene>
    <name evidence="1" type="ORF">BTN50_0832</name>
</gene>
<reference evidence="2" key="1">
    <citation type="submission" date="2017-04" db="EMBL/GenBank/DDBJ databases">
        <title>Genome evolution of the luminous symbionts of deep sea anglerfish.</title>
        <authorList>
            <person name="Hendry T.A."/>
        </authorList>
    </citation>
    <scope>NUCLEOTIDE SEQUENCE [LARGE SCALE GENOMIC DNA]</scope>
</reference>
<dbReference type="Proteomes" id="UP000218160">
    <property type="component" value="Chromosome 1"/>
</dbReference>
<protein>
    <submittedName>
        <fullName evidence="1">Uncharacterized protein</fullName>
    </submittedName>
</protein>
<keyword evidence="2" id="KW-1185">Reference proteome</keyword>
<dbReference type="KEGG" id="elux:BTN50_0832"/>
<evidence type="ECO:0000313" key="1">
    <source>
        <dbReference type="EMBL" id="ATF09340.1"/>
    </source>
</evidence>
<name>A0A291B8L3_9GAMM</name>
<accession>A0A291B8L3</accession>
<organism evidence="1 2">
    <name type="scientific">Candidatus Enterovibrio altilux</name>
    <dbReference type="NCBI Taxonomy" id="1927128"/>
    <lineage>
        <taxon>Bacteria</taxon>
        <taxon>Pseudomonadati</taxon>
        <taxon>Pseudomonadota</taxon>
        <taxon>Gammaproteobacteria</taxon>
        <taxon>Vibrionales</taxon>
        <taxon>Vibrionaceae</taxon>
        <taxon>Enterovibrio</taxon>
    </lineage>
</organism>
<sequence>MALSRAEQLYSTLTLDRLTLLVNTALKNYKYIFTMRSAYFLAKKHLIEHFI</sequence>
<proteinExistence type="predicted"/>
<dbReference type="AlphaFoldDB" id="A0A291B8L3"/>
<evidence type="ECO:0000313" key="2">
    <source>
        <dbReference type="Proteomes" id="UP000218160"/>
    </source>
</evidence>